<dbReference type="Proteomes" id="UP000821845">
    <property type="component" value="Chromosome 7"/>
</dbReference>
<proteinExistence type="predicted"/>
<reference evidence="1" key="1">
    <citation type="submission" date="2020-05" db="EMBL/GenBank/DDBJ databases">
        <title>Large-scale comparative analyses of tick genomes elucidate their genetic diversity and vector capacities.</title>
        <authorList>
            <person name="Jia N."/>
            <person name="Wang J."/>
            <person name="Shi W."/>
            <person name="Du L."/>
            <person name="Sun Y."/>
            <person name="Zhan W."/>
            <person name="Jiang J."/>
            <person name="Wang Q."/>
            <person name="Zhang B."/>
            <person name="Ji P."/>
            <person name="Sakyi L.B."/>
            <person name="Cui X."/>
            <person name="Yuan T."/>
            <person name="Jiang B."/>
            <person name="Yang W."/>
            <person name="Lam T.T.-Y."/>
            <person name="Chang Q."/>
            <person name="Ding S."/>
            <person name="Wang X."/>
            <person name="Zhu J."/>
            <person name="Ruan X."/>
            <person name="Zhao L."/>
            <person name="Wei J."/>
            <person name="Que T."/>
            <person name="Du C."/>
            <person name="Cheng J."/>
            <person name="Dai P."/>
            <person name="Han X."/>
            <person name="Huang E."/>
            <person name="Gao Y."/>
            <person name="Liu J."/>
            <person name="Shao H."/>
            <person name="Ye R."/>
            <person name="Li L."/>
            <person name="Wei W."/>
            <person name="Wang X."/>
            <person name="Wang C."/>
            <person name="Yang T."/>
            <person name="Huo Q."/>
            <person name="Li W."/>
            <person name="Guo W."/>
            <person name="Chen H."/>
            <person name="Zhou L."/>
            <person name="Ni X."/>
            <person name="Tian J."/>
            <person name="Zhou Y."/>
            <person name="Sheng Y."/>
            <person name="Liu T."/>
            <person name="Pan Y."/>
            <person name="Xia L."/>
            <person name="Li J."/>
            <person name="Zhao F."/>
            <person name="Cao W."/>
        </authorList>
    </citation>
    <scope>NUCLEOTIDE SEQUENCE</scope>
    <source>
        <strain evidence="1">Hyas-2018</strain>
    </source>
</reference>
<gene>
    <name evidence="1" type="ORF">HPB50_018630</name>
</gene>
<evidence type="ECO:0000313" key="2">
    <source>
        <dbReference type="Proteomes" id="UP000821845"/>
    </source>
</evidence>
<protein>
    <submittedName>
        <fullName evidence="1">Uncharacterized protein</fullName>
    </submittedName>
</protein>
<dbReference type="EMBL" id="CM023487">
    <property type="protein sequence ID" value="KAH6926432.1"/>
    <property type="molecule type" value="Genomic_DNA"/>
</dbReference>
<comment type="caution">
    <text evidence="1">The sequence shown here is derived from an EMBL/GenBank/DDBJ whole genome shotgun (WGS) entry which is preliminary data.</text>
</comment>
<organism evidence="1 2">
    <name type="scientific">Hyalomma asiaticum</name>
    <name type="common">Tick</name>
    <dbReference type="NCBI Taxonomy" id="266040"/>
    <lineage>
        <taxon>Eukaryota</taxon>
        <taxon>Metazoa</taxon>
        <taxon>Ecdysozoa</taxon>
        <taxon>Arthropoda</taxon>
        <taxon>Chelicerata</taxon>
        <taxon>Arachnida</taxon>
        <taxon>Acari</taxon>
        <taxon>Parasitiformes</taxon>
        <taxon>Ixodida</taxon>
        <taxon>Ixodoidea</taxon>
        <taxon>Ixodidae</taxon>
        <taxon>Hyalomminae</taxon>
        <taxon>Hyalomma</taxon>
    </lineage>
</organism>
<sequence length="163" mass="17967">MRQLLRSSDVDSNGALFREPFLQRLPQSTRLVLASAGDLTLDRLAQLADRVHDATSATVAAISPTPELSVLSRLESRIDQLAASIDALRTSPHNHRGVSTRQGHRASSPSSPRSRSPRGPPICWYHRTYQHHAHRCRLVEVCEDIASPGAPPRMALAVEDLQQ</sequence>
<keyword evidence="2" id="KW-1185">Reference proteome</keyword>
<name>A0ACB7RU23_HYAAI</name>
<accession>A0ACB7RU23</accession>
<evidence type="ECO:0000313" key="1">
    <source>
        <dbReference type="EMBL" id="KAH6926432.1"/>
    </source>
</evidence>